<evidence type="ECO:0000256" key="1">
    <source>
        <dbReference type="SAM" id="SignalP"/>
    </source>
</evidence>
<sequence length="313" mass="34963">MRLCIASILIWLGSFSVGVACFAPPPEIAAPMHELVARTDIIVLAKAVRPHPKQRAAFGRFANRQFGARSPVPFFKVIEALKGDPGRHVVVPNGAYWTRDQIPPQADYNGHREPLVWSGAAFRAPNTPACTVEPNFREGETYLLFLGHPHWRGYERIATADDLWLATVRRMIADPTVRIGVDVTRAEWLKMHAYAFFGRVESCVGPTIRVTEVLKGDLPRLWRPPPGSVPMRQFGGKPHAARSHRNGLPCVEGRAVFALGHGPQTYEGRTRLADAFPISDGEIFLAPYERRQRNYRLTGPDAMSVEAVRQLFD</sequence>
<feature type="signal peptide" evidence="1">
    <location>
        <begin position="1"/>
        <end position="19"/>
    </location>
</feature>
<dbReference type="AlphaFoldDB" id="A0A0L1JPZ6"/>
<organism evidence="2 3">
    <name type="scientific">Pseudaestuariivita atlantica</name>
    <dbReference type="NCBI Taxonomy" id="1317121"/>
    <lineage>
        <taxon>Bacteria</taxon>
        <taxon>Pseudomonadati</taxon>
        <taxon>Pseudomonadota</taxon>
        <taxon>Alphaproteobacteria</taxon>
        <taxon>Rhodobacterales</taxon>
        <taxon>Paracoccaceae</taxon>
        <taxon>Pseudaestuariivita</taxon>
    </lineage>
</organism>
<dbReference type="OrthoDB" id="8759409at2"/>
<evidence type="ECO:0000313" key="3">
    <source>
        <dbReference type="Proteomes" id="UP000036938"/>
    </source>
</evidence>
<feature type="chain" id="PRO_5005554160" evidence="1">
    <location>
        <begin position="20"/>
        <end position="313"/>
    </location>
</feature>
<dbReference type="Proteomes" id="UP000036938">
    <property type="component" value="Unassembled WGS sequence"/>
</dbReference>
<accession>A0A0L1JPZ6</accession>
<dbReference type="STRING" id="1317121.ATO11_11535"/>
<comment type="caution">
    <text evidence="2">The sequence shown here is derived from an EMBL/GenBank/DDBJ whole genome shotgun (WGS) entry which is preliminary data.</text>
</comment>
<proteinExistence type="predicted"/>
<keyword evidence="1" id="KW-0732">Signal</keyword>
<reference evidence="2 3" key="1">
    <citation type="journal article" date="2015" name="Int. J. Syst. Evol. Microbiol.">
        <title>Aestuariivita atlantica sp. nov., isolated from deep sea sediment of the Atlantic Ocean.</title>
        <authorList>
            <person name="Li G."/>
            <person name="Lai Q."/>
            <person name="Du Y."/>
            <person name="Liu X."/>
            <person name="Sun F."/>
            <person name="Shao Z."/>
        </authorList>
    </citation>
    <scope>NUCLEOTIDE SEQUENCE [LARGE SCALE GENOMIC DNA]</scope>
    <source>
        <strain evidence="2 3">22II-S11-z3</strain>
    </source>
</reference>
<dbReference type="EMBL" id="AQQZ01000004">
    <property type="protein sequence ID" value="KNG93797.1"/>
    <property type="molecule type" value="Genomic_DNA"/>
</dbReference>
<evidence type="ECO:0000313" key="2">
    <source>
        <dbReference type="EMBL" id="KNG93797.1"/>
    </source>
</evidence>
<gene>
    <name evidence="2" type="ORF">ATO11_11535</name>
</gene>
<dbReference type="PROSITE" id="PS51257">
    <property type="entry name" value="PROKAR_LIPOPROTEIN"/>
    <property type="match status" value="1"/>
</dbReference>
<dbReference type="RefSeq" id="WP_050531002.1">
    <property type="nucleotide sequence ID" value="NZ_AQQZ01000004.1"/>
</dbReference>
<protein>
    <submittedName>
        <fullName evidence="2">Uncharacterized protein</fullName>
    </submittedName>
</protein>
<keyword evidence="3" id="KW-1185">Reference proteome</keyword>
<name>A0A0L1JPZ6_9RHOB</name>